<protein>
    <recommendedName>
        <fullName evidence="3">SpoIIAA-like protein</fullName>
    </recommendedName>
</protein>
<gene>
    <name evidence="1" type="ORF">BXY64_4184</name>
</gene>
<dbReference type="AlphaFoldDB" id="A0A419WGX0"/>
<dbReference type="EMBL" id="RAPQ01000014">
    <property type="protein sequence ID" value="RKD94596.1"/>
    <property type="molecule type" value="Genomic_DNA"/>
</dbReference>
<evidence type="ECO:0000313" key="1">
    <source>
        <dbReference type="EMBL" id="RKD94596.1"/>
    </source>
</evidence>
<organism evidence="1 2">
    <name type="scientific">Marinifilum flexuosum</name>
    <dbReference type="NCBI Taxonomy" id="1117708"/>
    <lineage>
        <taxon>Bacteria</taxon>
        <taxon>Pseudomonadati</taxon>
        <taxon>Bacteroidota</taxon>
        <taxon>Bacteroidia</taxon>
        <taxon>Marinilabiliales</taxon>
        <taxon>Marinifilaceae</taxon>
    </lineage>
</organism>
<evidence type="ECO:0000313" key="2">
    <source>
        <dbReference type="Proteomes" id="UP000284531"/>
    </source>
</evidence>
<accession>A0A419WGX0</accession>
<sequence>MADVVYDKVEVKNSCVIIRSFYGFVEIHEVLDSFLHMRDSLICKNVIGIVTDFESANLNFKLSDLEIVVKHINNEGIYKNIKLAIVVDTPKKTVFPIIAQAKLKEAKLKPFASLKAAMNWVCN</sequence>
<proteinExistence type="predicted"/>
<reference evidence="1 2" key="1">
    <citation type="submission" date="2018-09" db="EMBL/GenBank/DDBJ databases">
        <title>Genomic Encyclopedia of Archaeal and Bacterial Type Strains, Phase II (KMG-II): from individual species to whole genera.</title>
        <authorList>
            <person name="Goeker M."/>
        </authorList>
    </citation>
    <scope>NUCLEOTIDE SEQUENCE [LARGE SCALE GENOMIC DNA]</scope>
    <source>
        <strain evidence="1 2">DSM 21950</strain>
    </source>
</reference>
<dbReference type="OrthoDB" id="1122883at2"/>
<comment type="caution">
    <text evidence="1">The sequence shown here is derived from an EMBL/GenBank/DDBJ whole genome shotgun (WGS) entry which is preliminary data.</text>
</comment>
<name>A0A419WGX0_9BACT</name>
<keyword evidence="2" id="KW-1185">Reference proteome</keyword>
<dbReference type="RefSeq" id="WP_120241849.1">
    <property type="nucleotide sequence ID" value="NZ_RAPQ01000014.1"/>
</dbReference>
<dbReference type="Proteomes" id="UP000284531">
    <property type="component" value="Unassembled WGS sequence"/>
</dbReference>
<evidence type="ECO:0008006" key="3">
    <source>
        <dbReference type="Google" id="ProtNLM"/>
    </source>
</evidence>